<dbReference type="InterPro" id="IPR052058">
    <property type="entry name" value="Alcohol_O-acetyltransferase"/>
</dbReference>
<protein>
    <submittedName>
        <fullName evidence="1">Alcohol acetyltransferase</fullName>
    </submittedName>
</protein>
<accession>A0A9P7YV42</accession>
<dbReference type="InterPro" id="IPR010828">
    <property type="entry name" value="Atf2/Sli1-like"/>
</dbReference>
<evidence type="ECO:0000313" key="1">
    <source>
        <dbReference type="EMBL" id="KAG9239942.1"/>
    </source>
</evidence>
<dbReference type="Gene3D" id="3.30.559.30">
    <property type="entry name" value="Nonribosomal peptide synthetase, condensation domain"/>
    <property type="match status" value="1"/>
</dbReference>
<dbReference type="Proteomes" id="UP000887226">
    <property type="component" value="Unassembled WGS sequence"/>
</dbReference>
<dbReference type="OrthoDB" id="2150604at2759"/>
<dbReference type="Pfam" id="PF07247">
    <property type="entry name" value="AATase"/>
    <property type="match status" value="1"/>
</dbReference>
<dbReference type="GO" id="GO:0008080">
    <property type="term" value="F:N-acetyltransferase activity"/>
    <property type="evidence" value="ECO:0007669"/>
    <property type="project" value="TreeGrafter"/>
</dbReference>
<keyword evidence="2" id="KW-1185">Reference proteome</keyword>
<dbReference type="PANTHER" id="PTHR28037:SF1">
    <property type="entry name" value="ALCOHOL O-ACETYLTRANSFERASE 1-RELATED"/>
    <property type="match status" value="1"/>
</dbReference>
<reference evidence="1" key="1">
    <citation type="journal article" date="2021" name="IMA Fungus">
        <title>Genomic characterization of three marine fungi, including Emericellopsis atlantica sp. nov. with signatures of a generalist lifestyle and marine biomass degradation.</title>
        <authorList>
            <person name="Hagestad O.C."/>
            <person name="Hou L."/>
            <person name="Andersen J.H."/>
            <person name="Hansen E.H."/>
            <person name="Altermark B."/>
            <person name="Li C."/>
            <person name="Kuhnert E."/>
            <person name="Cox R.J."/>
            <person name="Crous P.W."/>
            <person name="Spatafora J.W."/>
            <person name="Lail K."/>
            <person name="Amirebrahimi M."/>
            <person name="Lipzen A."/>
            <person name="Pangilinan J."/>
            <person name="Andreopoulos W."/>
            <person name="Hayes R.D."/>
            <person name="Ng V."/>
            <person name="Grigoriev I.V."/>
            <person name="Jackson S.A."/>
            <person name="Sutton T.D.S."/>
            <person name="Dobson A.D.W."/>
            <person name="Rama T."/>
        </authorList>
    </citation>
    <scope>NUCLEOTIDE SEQUENCE</scope>
    <source>
        <strain evidence="1">TRa3180A</strain>
    </source>
</reference>
<proteinExistence type="predicted"/>
<dbReference type="InterPro" id="IPR023213">
    <property type="entry name" value="CAT-like_dom_sf"/>
</dbReference>
<dbReference type="Gene3D" id="3.30.559.10">
    <property type="entry name" value="Chloramphenicol acetyltransferase-like domain"/>
    <property type="match status" value="1"/>
</dbReference>
<organism evidence="1 2">
    <name type="scientific">Calycina marina</name>
    <dbReference type="NCBI Taxonomy" id="1763456"/>
    <lineage>
        <taxon>Eukaryota</taxon>
        <taxon>Fungi</taxon>
        <taxon>Dikarya</taxon>
        <taxon>Ascomycota</taxon>
        <taxon>Pezizomycotina</taxon>
        <taxon>Leotiomycetes</taxon>
        <taxon>Helotiales</taxon>
        <taxon>Pezizellaceae</taxon>
        <taxon>Calycina</taxon>
    </lineage>
</organism>
<dbReference type="EMBL" id="MU254697">
    <property type="protein sequence ID" value="KAG9239942.1"/>
    <property type="molecule type" value="Genomic_DNA"/>
</dbReference>
<name>A0A9P7YV42_9HELO</name>
<comment type="caution">
    <text evidence="1">The sequence shown here is derived from an EMBL/GenBank/DDBJ whole genome shotgun (WGS) entry which is preliminary data.</text>
</comment>
<gene>
    <name evidence="1" type="ORF">BJ878DRAFT_571446</name>
</gene>
<dbReference type="PANTHER" id="PTHR28037">
    <property type="entry name" value="ALCOHOL O-ACETYLTRANSFERASE 1-RELATED"/>
    <property type="match status" value="1"/>
</dbReference>
<dbReference type="SUPFAM" id="SSF52777">
    <property type="entry name" value="CoA-dependent acyltransferases"/>
    <property type="match status" value="2"/>
</dbReference>
<evidence type="ECO:0000313" key="2">
    <source>
        <dbReference type="Proteomes" id="UP000887226"/>
    </source>
</evidence>
<dbReference type="AlphaFoldDB" id="A0A9P7YV42"/>
<sequence>MSQPPSSTGPQVLRPVGDLERFATAKHHLKYYTCVAVTASYVVAEDTSNIEECFEEALAMTVLKHPSLCVGVANEHQHHASFVRIESIDLSKHIDFRGRFSGHTESETDHSVEDLEEVLKNQHCQLWTELDKRPPWKIIILPVHEDKLAFQVVFAYHHVVGDGISGVIFHQSLLEALNSRSTIAQRSEHLLKLPDAIALLPPIEKLVDFSITWAFLLKSIWNTYKNFWFRPLSTDTLPWAANNVNEDQLGDCHHRVKIITIPPEQLSIILAKCREENATLTGLLHGIAVSLLGLRVPEAQSFVVSTPISLRYLLNTRPTRDIAVQAGGFMTNYSQSQLTAIRVAQLDSIKTASNIWSIARAFAAEIQSSLSARNNPIGLLRYIRNVFGYCEGSNSQSRGETLTISNLGAFETKSTGTWSIGKMVFSQPGMVFGAAFAINMVSINGGPLVITTTWRQGVVDDDIVMDVEKGIDIMLNSIGNGAEGIALPVTD</sequence>